<keyword evidence="3" id="KW-1185">Reference proteome</keyword>
<dbReference type="Pfam" id="PF13843">
    <property type="entry name" value="DDE_Tnp_1_7"/>
    <property type="match status" value="1"/>
</dbReference>
<reference evidence="2 3" key="1">
    <citation type="journal article" date="2021" name="Elife">
        <title>Chloroplast acquisition without the gene transfer in kleptoplastic sea slugs, Plakobranchus ocellatus.</title>
        <authorList>
            <person name="Maeda T."/>
            <person name="Takahashi S."/>
            <person name="Yoshida T."/>
            <person name="Shimamura S."/>
            <person name="Takaki Y."/>
            <person name="Nagai Y."/>
            <person name="Toyoda A."/>
            <person name="Suzuki Y."/>
            <person name="Arimoto A."/>
            <person name="Ishii H."/>
            <person name="Satoh N."/>
            <person name="Nishiyama T."/>
            <person name="Hasebe M."/>
            <person name="Maruyama T."/>
            <person name="Minagawa J."/>
            <person name="Obokata J."/>
            <person name="Shigenobu S."/>
        </authorList>
    </citation>
    <scope>NUCLEOTIDE SEQUENCE [LARGE SCALE GENOMIC DNA]</scope>
</reference>
<dbReference type="Proteomes" id="UP000762676">
    <property type="component" value="Unassembled WGS sequence"/>
</dbReference>
<dbReference type="AlphaFoldDB" id="A0AAV4FLE3"/>
<evidence type="ECO:0000259" key="1">
    <source>
        <dbReference type="Pfam" id="PF13843"/>
    </source>
</evidence>
<dbReference type="EMBL" id="BMAT01000811">
    <property type="protein sequence ID" value="GFR73749.1"/>
    <property type="molecule type" value="Genomic_DNA"/>
</dbReference>
<evidence type="ECO:0000313" key="3">
    <source>
        <dbReference type="Proteomes" id="UP000762676"/>
    </source>
</evidence>
<dbReference type="InterPro" id="IPR029526">
    <property type="entry name" value="PGBD"/>
</dbReference>
<name>A0AAV4FLE3_9GAST</name>
<gene>
    <name evidence="2" type="ORF">ElyMa_000413000</name>
</gene>
<accession>A0AAV4FLE3</accession>
<protein>
    <submittedName>
        <fullName evidence="2">PiggyBac transposable element-derived protein 4</fullName>
    </submittedName>
</protein>
<comment type="caution">
    <text evidence="2">The sequence shown here is derived from an EMBL/GenBank/DDBJ whole genome shotgun (WGS) entry which is preliminary data.</text>
</comment>
<organism evidence="2 3">
    <name type="scientific">Elysia marginata</name>
    <dbReference type="NCBI Taxonomy" id="1093978"/>
    <lineage>
        <taxon>Eukaryota</taxon>
        <taxon>Metazoa</taxon>
        <taxon>Spiralia</taxon>
        <taxon>Lophotrochozoa</taxon>
        <taxon>Mollusca</taxon>
        <taxon>Gastropoda</taxon>
        <taxon>Heterobranchia</taxon>
        <taxon>Euthyneura</taxon>
        <taxon>Panpulmonata</taxon>
        <taxon>Sacoglossa</taxon>
        <taxon>Placobranchoidea</taxon>
        <taxon>Plakobranchidae</taxon>
        <taxon>Elysia</taxon>
    </lineage>
</organism>
<feature type="domain" description="PiggyBac transposable element-derived protein" evidence="1">
    <location>
        <begin position="2"/>
        <end position="56"/>
    </location>
</feature>
<proteinExistence type="predicted"/>
<sequence>MVVGTVCANRIGLPRDFMAQPLTTGDMDYCRKNQVAVIRWKDKREVNVLSTKYHAHTRDGGAQNANGSKEKKLAFHMLSLTLVQAHILRNKFLSAPGKRRWQLCDFAKDVCLSLVTRGGWLNEAQEGGDLVDRLLGKYFLVPIDMENSSATLAVYRCSARCYASFSRQIRLLFQSQHPFVHPTLF</sequence>
<evidence type="ECO:0000313" key="2">
    <source>
        <dbReference type="EMBL" id="GFR73749.1"/>
    </source>
</evidence>